<dbReference type="Gene3D" id="1.20.120.230">
    <property type="entry name" value="Alpha-catenin/vinculin-like"/>
    <property type="match status" value="3"/>
</dbReference>
<dbReference type="InterPro" id="IPR054082">
    <property type="entry name" value="Talin_IBS2B"/>
</dbReference>
<dbReference type="InterPro" id="IPR036723">
    <property type="entry name" value="Alpha-catenin/vinculin-like_sf"/>
</dbReference>
<dbReference type="SUPFAM" id="SSF109885">
    <property type="entry name" value="I/LWEQ domain"/>
    <property type="match status" value="3"/>
</dbReference>
<dbReference type="PANTHER" id="PTHR19981:SF1">
    <property type="entry name" value="RHEA, ISOFORM B"/>
    <property type="match status" value="1"/>
</dbReference>
<dbReference type="Pfam" id="PF08913">
    <property type="entry name" value="VBS"/>
    <property type="match status" value="1"/>
</dbReference>
<dbReference type="SUPFAM" id="SSF47220">
    <property type="entry name" value="alpha-catenin/vinculin-like"/>
    <property type="match status" value="5"/>
</dbReference>
<evidence type="ECO:0000259" key="4">
    <source>
        <dbReference type="PROSITE" id="PS50945"/>
    </source>
</evidence>
<sequence>MLGENPQTIRENTGILLEASKEIGLEVNPEKTKYMIMSRDQNIVRNGNIKIGNLSFEEVEKFKYVGATVTNINDTREHRLRVFENEVLRKIFGAKRDEVTGEWRKLHNAELHALYSSPDIIRNIKSRRLRWAGHVARMGESRNVYRVLVGRPEGKRPLGRPRRRWEDNIKMDLREVGYDGRDWINLAQDRDQWWAYVRAAMNLRAVAKQAASTATQCIAAAQGAAQHNSNKASQEQLSCDCKAMANMIKDLVEGIKGTLSKPDNPAAQLTLINASEQFLQPGARVVQSASAVLPTVADQAAAQQLNTSAQQLSAALSDLRSTLNRAREVCGSLELDSASELIHNLQADLEAFQRSAERNELGPLPGETTESAALKLGSTSKNVDSAMSHLLSAAVQGNENYTRIAARNTWSALRDFTTSVRGVAATTHDQDTQKMILASAMEVMEQSLQLIEEVRQAMQGKGNPVNAQKLTYASKNVSQALNKCVGSLPGQKDVEEAIQSIANALQILDRDEFPPSSKPCGQLQQELSLSAASLNDASAALVSSVHNPTQLAVSSRTFDTAFRDLLGRSTEVAGQTKDKEMQGQMMVSLKNVFLVSSKLLATAKSVAADPSAPNAKNQLAEAARAVTDSINHLIDVCTLASPGQKECDNAIREIHSLRPLLDSPTEPHNDFTYFECLDTITEKAKSLGDGMAGIANHAKKSELEELGRAVKMVSNAVCTLVEATAQAAHLVGVSDPSSVAARPGLVDQAQFARAAQAIHTACQHLTNQQQALTAATVIAKHASALCNACRTASSKTTNPVAKRHFLQAAKDVANCTSDLVEKIKALDKEFSDHNRENCTSAMKPLLDAVDDLCTFGGYPEFASQPAKISAEAQLAQEPILESGRTIIHDSCSIMQVVKSLAVTPRDSPTWQQLANHSKGVSESIKKLVTSIRDKAPGQKDCDEAIEKLSALIRVLDQASLAAVSQSLSPRRDHNLQGFTEQTQSSSREIEERLESVRTAGKFEAENICHAVNQMVLYFEPLVAGAIGAASNMVHSKQQMELLDQTKTVTECALQLVVATKEGGGNRKAVHIHPGIDEAVDATRNALKDVGVTLEHLATQAGMVTGILDSITRAMTRVTNNSRRLSTHSENEELSFVDYQTRMVVASKEVARTAQDMAVKCAIDPGRLGALSAELSRLYVQLATDATGAAAATPNAEVAARILSGIQELGRACQEVVKLGSTCQVAQKEVADSARHVSQKVSQVLVALQAGSRGTQACINASGTVSGIIGDLDATVMVAMAGTLNAENEDESFVDHRDKIIKMAGMLAKDTNSLVTGAVSSQEQLAVAAQNTVSTIVQLAEFVKFGAASLGPNNPDAQVMLINAVKDVSSALSDLILATKTASGKNVNDPSMNHLKDSEKIMMTSITSLLKTVKAVEDEHTRGRCALESTIEAITQEIRILQSPEQQKIHATPEELVRCTKVITVATAKAVAASSSGKQDDIIAAANMGRKAMSDMLTICKATANSADGEKLRMRTLQAGNGVAVQYRELLQIILQIVTRPGGATDAKQNLSSVSRNIAQCITELVTSAELLKGSNWEDPDDPTVIAENELLGAAASIEAAAKKLASLRPRRQMQEVDESLNFDEMILEAAKSIATANSALLRAATAAQRELVEQGKVSRSPLTSSDDGQWSEGLISAARLVAAATHSLVESANSLVQGMACEDMLISSAKKVASSTAQLILACKVKADPDADSTKRLQSAGNAVKRATDSLVKAAQQAMKQEEQRSLVLDTGMVPRIKQEMNALADVLRIERELEDARNRLTAIRQAKYKSKPES</sequence>
<reference evidence="5 6" key="1">
    <citation type="journal article" date="2022" name="Allergy">
        <title>Genome assembly and annotation of Periplaneta americana reveal a comprehensive cockroach allergen profile.</title>
        <authorList>
            <person name="Wang L."/>
            <person name="Xiong Q."/>
            <person name="Saelim N."/>
            <person name="Wang L."/>
            <person name="Nong W."/>
            <person name="Wan A.T."/>
            <person name="Shi M."/>
            <person name="Liu X."/>
            <person name="Cao Q."/>
            <person name="Hui J.H.L."/>
            <person name="Sookrung N."/>
            <person name="Leung T.F."/>
            <person name="Tungtrongchitr A."/>
            <person name="Tsui S.K.W."/>
        </authorList>
    </citation>
    <scope>NUCLEOTIDE SEQUENCE [LARGE SCALE GENOMIC DNA]</scope>
    <source>
        <strain evidence="5">PWHHKU_190912</strain>
    </source>
</reference>
<evidence type="ECO:0000313" key="6">
    <source>
        <dbReference type="Proteomes" id="UP001148838"/>
    </source>
</evidence>
<protein>
    <recommendedName>
        <fullName evidence="4">I/LWEQ domain-containing protein</fullName>
    </recommendedName>
</protein>
<feature type="domain" description="I/LWEQ" evidence="4">
    <location>
        <begin position="1574"/>
        <end position="1812"/>
    </location>
</feature>
<comment type="caution">
    <text evidence="5">The sequence shown here is derived from an EMBL/GenBank/DDBJ whole genome shotgun (WGS) entry which is preliminary data.</text>
</comment>
<dbReference type="InterPro" id="IPR049108">
    <property type="entry name" value="Talin_R4"/>
</dbReference>
<organism evidence="5 6">
    <name type="scientific">Periplaneta americana</name>
    <name type="common">American cockroach</name>
    <name type="synonym">Blatta americana</name>
    <dbReference type="NCBI Taxonomy" id="6978"/>
    <lineage>
        <taxon>Eukaryota</taxon>
        <taxon>Metazoa</taxon>
        <taxon>Ecdysozoa</taxon>
        <taxon>Arthropoda</taxon>
        <taxon>Hexapoda</taxon>
        <taxon>Insecta</taxon>
        <taxon>Pterygota</taxon>
        <taxon>Neoptera</taxon>
        <taxon>Polyneoptera</taxon>
        <taxon>Dictyoptera</taxon>
        <taxon>Blattodea</taxon>
        <taxon>Blattoidea</taxon>
        <taxon>Blattidae</taxon>
        <taxon>Blattinae</taxon>
        <taxon>Periplaneta</taxon>
    </lineage>
</organism>
<dbReference type="InterPro" id="IPR015009">
    <property type="entry name" value="Vinculin-bd_dom"/>
</dbReference>
<dbReference type="InterPro" id="IPR054060">
    <property type="entry name" value="TLN1-like_RS"/>
</dbReference>
<comment type="subcellular location">
    <subcellularLocation>
        <location evidence="1">Cytoplasm</location>
    </subcellularLocation>
</comment>
<keyword evidence="2" id="KW-0963">Cytoplasm</keyword>
<dbReference type="Gene3D" id="1.20.1420.10">
    <property type="entry name" value="Talin, central domain"/>
    <property type="match status" value="6"/>
</dbReference>
<dbReference type="Pfam" id="PF21865">
    <property type="entry name" value="TLN1-like_RS"/>
    <property type="match status" value="2"/>
</dbReference>
<feature type="coiled-coil region" evidence="3">
    <location>
        <begin position="302"/>
        <end position="355"/>
    </location>
</feature>
<dbReference type="Pfam" id="PF01608">
    <property type="entry name" value="I_LWEQ"/>
    <property type="match status" value="1"/>
</dbReference>
<name>A0ABQ8TI05_PERAM</name>
<dbReference type="CDD" id="cd12150">
    <property type="entry name" value="talin-RS"/>
    <property type="match status" value="1"/>
</dbReference>
<dbReference type="SMART" id="SM00307">
    <property type="entry name" value="ILWEQ"/>
    <property type="match status" value="1"/>
</dbReference>
<dbReference type="Proteomes" id="UP001148838">
    <property type="component" value="Unassembled WGS sequence"/>
</dbReference>
<evidence type="ECO:0000313" key="5">
    <source>
        <dbReference type="EMBL" id="KAJ4445576.1"/>
    </source>
</evidence>
<evidence type="ECO:0000256" key="1">
    <source>
        <dbReference type="ARBA" id="ARBA00004496"/>
    </source>
</evidence>
<evidence type="ECO:0000256" key="3">
    <source>
        <dbReference type="SAM" id="Coils"/>
    </source>
</evidence>
<dbReference type="InterPro" id="IPR037438">
    <property type="entry name" value="Talin1/2-RS"/>
</dbReference>
<keyword evidence="6" id="KW-1185">Reference proteome</keyword>
<dbReference type="Pfam" id="PF21896">
    <property type="entry name" value="Talin_IBS2B"/>
    <property type="match status" value="4"/>
</dbReference>
<dbReference type="PANTHER" id="PTHR19981">
    <property type="entry name" value="TALIN"/>
    <property type="match status" value="1"/>
</dbReference>
<dbReference type="EMBL" id="JAJSOF020000009">
    <property type="protein sequence ID" value="KAJ4445576.1"/>
    <property type="molecule type" value="Genomic_DNA"/>
</dbReference>
<dbReference type="InterPro" id="IPR002558">
    <property type="entry name" value="ILWEQ_dom"/>
</dbReference>
<dbReference type="InterPro" id="IPR035964">
    <property type="entry name" value="I/LWEQ_dom_sf"/>
</dbReference>
<gene>
    <name evidence="5" type="ORF">ANN_12257</name>
</gene>
<dbReference type="PROSITE" id="PS50945">
    <property type="entry name" value="I_LWEQ"/>
    <property type="match status" value="1"/>
</dbReference>
<evidence type="ECO:0000256" key="2">
    <source>
        <dbReference type="ARBA" id="ARBA00022490"/>
    </source>
</evidence>
<keyword evidence="3" id="KW-0175">Coiled coil</keyword>
<feature type="coiled-coil region" evidence="3">
    <location>
        <begin position="1744"/>
        <end position="1807"/>
    </location>
</feature>
<accession>A0ABQ8TI05</accession>
<proteinExistence type="predicted"/>
<dbReference type="Pfam" id="PF21692">
    <property type="entry name" value="Talin_R4"/>
    <property type="match status" value="1"/>
</dbReference>
<dbReference type="Gene3D" id="1.20.1410.10">
    <property type="entry name" value="I/LWEQ domain"/>
    <property type="match status" value="1"/>
</dbReference>